<organism evidence="8">
    <name type="scientific">freshwater metagenome</name>
    <dbReference type="NCBI Taxonomy" id="449393"/>
    <lineage>
        <taxon>unclassified sequences</taxon>
        <taxon>metagenomes</taxon>
        <taxon>ecological metagenomes</taxon>
    </lineage>
</organism>
<feature type="transmembrane region" description="Helical" evidence="6">
    <location>
        <begin position="450"/>
        <end position="468"/>
    </location>
</feature>
<feature type="transmembrane region" description="Helical" evidence="6">
    <location>
        <begin position="103"/>
        <end position="121"/>
    </location>
</feature>
<name>A0A6J6FUN2_9ZZZZ</name>
<keyword evidence="3" id="KW-0201">Cytochrome c-type biogenesis</keyword>
<evidence type="ECO:0000256" key="1">
    <source>
        <dbReference type="ARBA" id="ARBA00004141"/>
    </source>
</evidence>
<evidence type="ECO:0000259" key="7">
    <source>
        <dbReference type="Pfam" id="PF05140"/>
    </source>
</evidence>
<dbReference type="AlphaFoldDB" id="A0A6J6FUN2"/>
<feature type="transmembrane region" description="Helical" evidence="6">
    <location>
        <begin position="191"/>
        <end position="212"/>
    </location>
</feature>
<dbReference type="PANTHER" id="PTHR31566">
    <property type="entry name" value="CYTOCHROME C BIOGENESIS PROTEIN CCS1, CHLOROPLASTIC"/>
    <property type="match status" value="1"/>
</dbReference>
<evidence type="ECO:0000256" key="5">
    <source>
        <dbReference type="ARBA" id="ARBA00023136"/>
    </source>
</evidence>
<reference evidence="8" key="1">
    <citation type="submission" date="2020-05" db="EMBL/GenBank/DDBJ databases">
        <authorList>
            <person name="Chiriac C."/>
            <person name="Salcher M."/>
            <person name="Ghai R."/>
            <person name="Kavagutti S V."/>
        </authorList>
    </citation>
    <scope>NUCLEOTIDE SEQUENCE</scope>
</reference>
<dbReference type="EMBL" id="CAEZUB010000066">
    <property type="protein sequence ID" value="CAB4591399.1"/>
    <property type="molecule type" value="Genomic_DNA"/>
</dbReference>
<keyword evidence="4 6" id="KW-1133">Transmembrane helix</keyword>
<gene>
    <name evidence="8" type="ORF">UFOPK1775_00656</name>
</gene>
<sequence length="511" mass="56870">MDRFDDLSSFDDYRIRTGDLMTQEINIPELGTVGLLRYFWRQLTSMRTALILLMMLGLAAIPGSLIPQRSQNPMAVRQYFIDSPELARWIDRLSGFTVYSSPWFSAIYILLFISLIGCVLPRTLEHYKSMRAQPPATPRNLSRMEAFQEFAGRGSELESAKKWFKKNRFRVRIEDQSISAEKGYLRETGNLLFHLSLILILLGVSIGSLFGMRGEAIVNKGERFISIPTSYDTLSFGKLVNEESVQPFIIEVIDFVAKYDALTNAPQDYTATVRVTNPGEKTSEIKTLKVNSPLTFGNTRVYLQANGYSPIVTVRDSTGAVALQGPVPFLPQDGNLRSIGAIKVPDGNPQLGFVASFLPTYERDGANGGISVFPELLNPKLLFSIWQGDLGLDSGIPQSVYRMDTTKMKRIALDSLKPGETFTYPEGSITFETVVPWINLQIVDDPGKSYALYGAIAAILGLLASLFGRRRRIWIRITPTGVVEVAGLAKNSAPGLTAEVEKFVAHLREEK</sequence>
<dbReference type="Pfam" id="PF05140">
    <property type="entry name" value="ResB"/>
    <property type="match status" value="1"/>
</dbReference>
<proteinExistence type="predicted"/>
<dbReference type="GO" id="GO:0017004">
    <property type="term" value="P:cytochrome complex assembly"/>
    <property type="evidence" value="ECO:0007669"/>
    <property type="project" value="UniProtKB-KW"/>
</dbReference>
<dbReference type="InterPro" id="IPR023494">
    <property type="entry name" value="Cyt_c_bgen_Ccs1/CcsB/ResB"/>
</dbReference>
<feature type="domain" description="ResB-like" evidence="7">
    <location>
        <begin position="46"/>
        <end position="500"/>
    </location>
</feature>
<evidence type="ECO:0000256" key="2">
    <source>
        <dbReference type="ARBA" id="ARBA00022692"/>
    </source>
</evidence>
<evidence type="ECO:0000256" key="4">
    <source>
        <dbReference type="ARBA" id="ARBA00022989"/>
    </source>
</evidence>
<feature type="transmembrane region" description="Helical" evidence="6">
    <location>
        <begin position="49"/>
        <end position="66"/>
    </location>
</feature>
<dbReference type="GO" id="GO:0016020">
    <property type="term" value="C:membrane"/>
    <property type="evidence" value="ECO:0007669"/>
    <property type="project" value="UniProtKB-SubCell"/>
</dbReference>
<dbReference type="PANTHER" id="PTHR31566:SF0">
    <property type="entry name" value="CYTOCHROME C BIOGENESIS PROTEIN CCS1, CHLOROPLASTIC"/>
    <property type="match status" value="1"/>
</dbReference>
<accession>A0A6J6FUN2</accession>
<dbReference type="InterPro" id="IPR007816">
    <property type="entry name" value="ResB-like_domain"/>
</dbReference>
<comment type="subcellular location">
    <subcellularLocation>
        <location evidence="1">Membrane</location>
        <topology evidence="1">Multi-pass membrane protein</topology>
    </subcellularLocation>
</comment>
<evidence type="ECO:0000256" key="3">
    <source>
        <dbReference type="ARBA" id="ARBA00022748"/>
    </source>
</evidence>
<evidence type="ECO:0000313" key="8">
    <source>
        <dbReference type="EMBL" id="CAB4591399.1"/>
    </source>
</evidence>
<evidence type="ECO:0000256" key="6">
    <source>
        <dbReference type="SAM" id="Phobius"/>
    </source>
</evidence>
<protein>
    <submittedName>
        <fullName evidence="8">Unannotated protein</fullName>
    </submittedName>
</protein>
<keyword evidence="2 6" id="KW-0812">Transmembrane</keyword>
<keyword evidence="5 6" id="KW-0472">Membrane</keyword>